<evidence type="ECO:0000256" key="5">
    <source>
        <dbReference type="ARBA" id="ARBA00023088"/>
    </source>
</evidence>
<dbReference type="CDD" id="cd00222">
    <property type="entry name" value="CollagenBindB"/>
    <property type="match status" value="1"/>
</dbReference>
<dbReference type="InterPro" id="IPR011252">
    <property type="entry name" value="Fibrogen-bd_dom1"/>
</dbReference>
<dbReference type="Pfam" id="PF00746">
    <property type="entry name" value="Gram_pos_anchor"/>
    <property type="match status" value="1"/>
</dbReference>
<feature type="signal peptide" evidence="8">
    <location>
        <begin position="1"/>
        <end position="30"/>
    </location>
</feature>
<dbReference type="InterPro" id="IPR008456">
    <property type="entry name" value="Collagen-bd_dom"/>
</dbReference>
<keyword evidence="7" id="KW-0472">Membrane</keyword>
<keyword evidence="7" id="KW-1133">Transmembrane helix</keyword>
<dbReference type="InterPro" id="IPR041171">
    <property type="entry name" value="SDR_Ig"/>
</dbReference>
<dbReference type="Gene3D" id="2.60.40.740">
    <property type="match status" value="1"/>
</dbReference>
<evidence type="ECO:0000313" key="10">
    <source>
        <dbReference type="EMBL" id="KXT72243.1"/>
    </source>
</evidence>
<dbReference type="Pfam" id="PF12892">
    <property type="entry name" value="FctA"/>
    <property type="match status" value="1"/>
</dbReference>
<dbReference type="AlphaFoldDB" id="A0A139N8N6"/>
<comment type="subcellular location">
    <subcellularLocation>
        <location evidence="1">Secreted</location>
        <location evidence="1">Cell wall</location>
        <topology evidence="1">Peptidoglycan-anchor</topology>
    </subcellularLocation>
</comment>
<dbReference type="InterPro" id="IPR008454">
    <property type="entry name" value="Collagen-bd_Cna-like_B-typ_dom"/>
</dbReference>
<keyword evidence="2" id="KW-0134">Cell wall</keyword>
<keyword evidence="4 8" id="KW-0732">Signal</keyword>
<keyword evidence="7" id="KW-0812">Transmembrane</keyword>
<feature type="chain" id="PRO_5007488126" evidence="8">
    <location>
        <begin position="31"/>
        <end position="630"/>
    </location>
</feature>
<evidence type="ECO:0000256" key="6">
    <source>
        <dbReference type="SAM" id="MobiDB-lite"/>
    </source>
</evidence>
<evidence type="ECO:0000256" key="1">
    <source>
        <dbReference type="ARBA" id="ARBA00004168"/>
    </source>
</evidence>
<evidence type="ECO:0000259" key="9">
    <source>
        <dbReference type="PROSITE" id="PS50847"/>
    </source>
</evidence>
<organism evidence="10 11">
    <name type="scientific">Streptococcus gordonii</name>
    <dbReference type="NCBI Taxonomy" id="1302"/>
    <lineage>
        <taxon>Bacteria</taxon>
        <taxon>Bacillati</taxon>
        <taxon>Bacillota</taxon>
        <taxon>Bacilli</taxon>
        <taxon>Lactobacillales</taxon>
        <taxon>Streptococcaceae</taxon>
        <taxon>Streptococcus</taxon>
    </lineage>
</organism>
<evidence type="ECO:0000256" key="4">
    <source>
        <dbReference type="ARBA" id="ARBA00022729"/>
    </source>
</evidence>
<feature type="transmembrane region" description="Helical" evidence="7">
    <location>
        <begin position="602"/>
        <end position="624"/>
    </location>
</feature>
<dbReference type="SUPFAM" id="SSF49478">
    <property type="entry name" value="Cna protein B-type domain"/>
    <property type="match status" value="1"/>
</dbReference>
<proteinExistence type="predicted"/>
<feature type="compositionally biased region" description="Basic and acidic residues" evidence="6">
    <location>
        <begin position="560"/>
        <end position="591"/>
    </location>
</feature>
<dbReference type="InterPro" id="IPR008966">
    <property type="entry name" value="Adhesion_dom_sf"/>
</dbReference>
<dbReference type="Gene3D" id="2.60.40.1280">
    <property type="match status" value="1"/>
</dbReference>
<dbReference type="InterPro" id="IPR019931">
    <property type="entry name" value="LPXTG_anchor"/>
</dbReference>
<dbReference type="InterPro" id="IPR022464">
    <property type="entry name" value="Strep_pil_isopept_link"/>
</dbReference>
<evidence type="ECO:0000256" key="2">
    <source>
        <dbReference type="ARBA" id="ARBA00022512"/>
    </source>
</evidence>
<feature type="region of interest" description="Disordered" evidence="6">
    <location>
        <begin position="531"/>
        <end position="597"/>
    </location>
</feature>
<dbReference type="Pfam" id="PF05737">
    <property type="entry name" value="Collagen_bind"/>
    <property type="match status" value="1"/>
</dbReference>
<reference evidence="10 11" key="1">
    <citation type="submission" date="2016-01" db="EMBL/GenBank/DDBJ databases">
        <title>Highly variable Streptococcus oralis are common among viridans streptococci isolated from primates.</title>
        <authorList>
            <person name="Denapaite D."/>
            <person name="Rieger M."/>
            <person name="Koendgen S."/>
            <person name="Brueckner R."/>
            <person name="Ochigava I."/>
            <person name="Kappeler P."/>
            <person name="Maetz-Rensing K."/>
            <person name="Leendertz F."/>
            <person name="Hakenbeck R."/>
        </authorList>
    </citation>
    <scope>NUCLEOTIDE SEQUENCE [LARGE SCALE GENOMIC DNA]</scope>
    <source>
        <strain evidence="10 11">DD07</strain>
    </source>
</reference>
<evidence type="ECO:0000313" key="11">
    <source>
        <dbReference type="Proteomes" id="UP000070096"/>
    </source>
</evidence>
<dbReference type="NCBIfam" id="TIGR01167">
    <property type="entry name" value="LPXTG_anchor"/>
    <property type="match status" value="1"/>
</dbReference>
<gene>
    <name evidence="10" type="ORF">SGODD07_00767</name>
</gene>
<sequence>MKEKNNLVLKFFILLSAIVFGLGVTKSAQAAEVTDYTNNVIITKNGSPLTSDTTVTTNETLAVTSDITFPDSQAINSGDTLTLKLPQELTFITVLNFNVIDVKNDKGEVVGTAQVDPNNQTVRVTFSDYFSRLPENKRMSLNFNVRLNNDTVKESGPVSFRFGQTDFSFQYKKDDGQAGEYEMKYGYQDKSDPSIVKWRILLNARQDMLRGMVISDNFGDGLTLVPGSLRAVRYAPVQGGIRNEAHLLTLPVLDNFTKKAVLSKNANGDVNGFTINFGDNYNWPMYIEYSTRVAPGTKVGDTVNNKLSWSATNFPGERTINRSLRLEAGSGDGSAERSKDVVIKAQKTLVGKELTKGQFSFGLYDDKGQLLQTATNEADGSINFAAINYSQAGTFNYVIKEIPGQEDGYTYDSKEVKVTVKVVDVLGEKFGSVSYDGDATFTNTYKPVTSVSGHKTWVNDTNMTRPQSITVNLYANNQVVASKVVSEADGWNYTFSGLPVNDENGQKITYTIGEDAIVNYSSKVEGYDLINTYDPPTIPSDPGEPGKDKPSNPGGGDPNDPGRKTPDPKVEDPKGSNKQDPKTTETKKSDNKPTLPKTGEQAAIWLSVAGVSILVTLGGVFVLLRKKNKQ</sequence>
<dbReference type="Pfam" id="PF17961">
    <property type="entry name" value="Big_8"/>
    <property type="match status" value="1"/>
</dbReference>
<dbReference type="Gene3D" id="2.60.40.1140">
    <property type="entry name" value="Collagen-binding surface protein Cna, B-type domain"/>
    <property type="match status" value="1"/>
</dbReference>
<evidence type="ECO:0000256" key="3">
    <source>
        <dbReference type="ARBA" id="ARBA00022525"/>
    </source>
</evidence>
<name>A0A139N8N6_STRGN</name>
<protein>
    <submittedName>
        <fullName evidence="10">Cell wall-associated protein WapA</fullName>
    </submittedName>
</protein>
<dbReference type="PATRIC" id="fig|1302.21.peg.859"/>
<dbReference type="NCBIfam" id="TIGR03786">
    <property type="entry name" value="strep_pil_rpt"/>
    <property type="match status" value="1"/>
</dbReference>
<evidence type="ECO:0000256" key="8">
    <source>
        <dbReference type="SAM" id="SignalP"/>
    </source>
</evidence>
<keyword evidence="3" id="KW-0964">Secreted</keyword>
<feature type="domain" description="Gram-positive cocci surface proteins LPxTG" evidence="9">
    <location>
        <begin position="595"/>
        <end position="630"/>
    </location>
</feature>
<dbReference type="SUPFAM" id="SSF49401">
    <property type="entry name" value="Bacterial adhesins"/>
    <property type="match status" value="2"/>
</dbReference>
<dbReference type="PROSITE" id="PS50847">
    <property type="entry name" value="GRAM_POS_ANCHORING"/>
    <property type="match status" value="1"/>
</dbReference>
<dbReference type="Gene3D" id="2.60.40.3050">
    <property type="match status" value="1"/>
</dbReference>
<dbReference type="GO" id="GO:0007155">
    <property type="term" value="P:cell adhesion"/>
    <property type="evidence" value="ECO:0007669"/>
    <property type="project" value="InterPro"/>
</dbReference>
<dbReference type="GO" id="GO:0005518">
    <property type="term" value="F:collagen binding"/>
    <property type="evidence" value="ECO:0007669"/>
    <property type="project" value="InterPro"/>
</dbReference>
<dbReference type="EMBL" id="LQRC01000116">
    <property type="protein sequence ID" value="KXT72243.1"/>
    <property type="molecule type" value="Genomic_DNA"/>
</dbReference>
<keyword evidence="5" id="KW-0572">Peptidoglycan-anchor</keyword>
<evidence type="ECO:0000256" key="7">
    <source>
        <dbReference type="SAM" id="Phobius"/>
    </source>
</evidence>
<dbReference type="Proteomes" id="UP000070096">
    <property type="component" value="Unassembled WGS sequence"/>
</dbReference>
<accession>A0A139N8N6</accession>
<comment type="caution">
    <text evidence="10">The sequence shown here is derived from an EMBL/GenBank/DDBJ whole genome shotgun (WGS) entry which is preliminary data.</text>
</comment>
<dbReference type="InterPro" id="IPR038174">
    <property type="entry name" value="Strep_pil_link_sf"/>
</dbReference>
<dbReference type="Pfam" id="PF05738">
    <property type="entry name" value="Cna_B"/>
    <property type="match status" value="1"/>
</dbReference>